<protein>
    <submittedName>
        <fullName evidence="1">Uncharacterized protein</fullName>
    </submittedName>
</protein>
<keyword evidence="2" id="KW-1185">Reference proteome</keyword>
<name>A0AAV8ZYZ3_9CUCU</name>
<sequence>MTETRIFEILLRNHKNEDYNFDYPKLQEEAVNIASKTFTDIIYNTLKQKSLASSIKRGKCLEVIKQMDQEKLDLKFNIQVRRNFSYYETNETLIRNLLNDDKQLENKPVINKIETTEFREKQVKLAYALINIKNKEDIYLIEKILIRMSRYAKLEEFEVNFLQYVFTLEDETIIPTDLIFEKFPFLLERLILKYSANILCLNEEIDVDLYFINLEDDKKIAKIRTLCKQNTLIHHKLRSLIYELYCYSFCNVNVLKLLDFIK</sequence>
<gene>
    <name evidence="1" type="ORF">NQ314_000181</name>
</gene>
<evidence type="ECO:0000313" key="1">
    <source>
        <dbReference type="EMBL" id="KAJ8972448.1"/>
    </source>
</evidence>
<accession>A0AAV8ZYZ3</accession>
<reference evidence="1" key="1">
    <citation type="journal article" date="2023" name="Insect Mol. Biol.">
        <title>Genome sequencing provides insights into the evolution of gene families encoding plant cell wall-degrading enzymes in longhorned beetles.</title>
        <authorList>
            <person name="Shin N.R."/>
            <person name="Okamura Y."/>
            <person name="Kirsch R."/>
            <person name="Pauchet Y."/>
        </authorList>
    </citation>
    <scope>NUCLEOTIDE SEQUENCE</scope>
    <source>
        <strain evidence="1">RBIC_L_NR</strain>
    </source>
</reference>
<organism evidence="1 2">
    <name type="scientific">Rhamnusium bicolor</name>
    <dbReference type="NCBI Taxonomy" id="1586634"/>
    <lineage>
        <taxon>Eukaryota</taxon>
        <taxon>Metazoa</taxon>
        <taxon>Ecdysozoa</taxon>
        <taxon>Arthropoda</taxon>
        <taxon>Hexapoda</taxon>
        <taxon>Insecta</taxon>
        <taxon>Pterygota</taxon>
        <taxon>Neoptera</taxon>
        <taxon>Endopterygota</taxon>
        <taxon>Coleoptera</taxon>
        <taxon>Polyphaga</taxon>
        <taxon>Cucujiformia</taxon>
        <taxon>Chrysomeloidea</taxon>
        <taxon>Cerambycidae</taxon>
        <taxon>Lepturinae</taxon>
        <taxon>Rhagiini</taxon>
        <taxon>Rhamnusium</taxon>
    </lineage>
</organism>
<comment type="caution">
    <text evidence="1">The sequence shown here is derived from an EMBL/GenBank/DDBJ whole genome shotgun (WGS) entry which is preliminary data.</text>
</comment>
<dbReference type="AlphaFoldDB" id="A0AAV8ZYZ3"/>
<dbReference type="EMBL" id="JANEYF010000064">
    <property type="protein sequence ID" value="KAJ8972448.1"/>
    <property type="molecule type" value="Genomic_DNA"/>
</dbReference>
<dbReference type="Proteomes" id="UP001162156">
    <property type="component" value="Unassembled WGS sequence"/>
</dbReference>
<evidence type="ECO:0000313" key="2">
    <source>
        <dbReference type="Proteomes" id="UP001162156"/>
    </source>
</evidence>
<proteinExistence type="predicted"/>